<sequence>MNDRDKRDEEFWKAVRRLPLPITCFANGACCPWCGGLATIVRFGPNHCEECEKPYAFGYPEWHEGKDPLSWVPFPFAEFEALGGRADLLPEFIPNDRLKEIYFQKAEERLGAQADMSKKN</sequence>
<proteinExistence type="predicted"/>
<keyword evidence="2" id="KW-1185">Reference proteome</keyword>
<dbReference type="RefSeq" id="WP_245082926.1">
    <property type="nucleotide sequence ID" value="NZ_BSOP01000069.1"/>
</dbReference>
<protein>
    <submittedName>
        <fullName evidence="1">Uncharacterized protein</fullName>
    </submittedName>
</protein>
<reference evidence="2" key="1">
    <citation type="journal article" date="2019" name="Int. J. Syst. Evol. Microbiol.">
        <title>The Global Catalogue of Microorganisms (GCM) 10K type strain sequencing project: providing services to taxonomists for standard genome sequencing and annotation.</title>
        <authorList>
            <consortium name="The Broad Institute Genomics Platform"/>
            <consortium name="The Broad Institute Genome Sequencing Center for Infectious Disease"/>
            <person name="Wu L."/>
            <person name="Ma J."/>
        </authorList>
    </citation>
    <scope>NUCLEOTIDE SEQUENCE [LARGE SCALE GENOMIC DNA]</scope>
    <source>
        <strain evidence="2">NBRC 102122</strain>
    </source>
</reference>
<evidence type="ECO:0000313" key="1">
    <source>
        <dbReference type="EMBL" id="GLR55112.1"/>
    </source>
</evidence>
<dbReference type="EMBL" id="BSOP01000069">
    <property type="protein sequence ID" value="GLR55112.1"/>
    <property type="molecule type" value="Genomic_DNA"/>
</dbReference>
<accession>A0ABQ5ZTQ4</accession>
<name>A0ABQ5ZTQ4_9HYPH</name>
<evidence type="ECO:0000313" key="2">
    <source>
        <dbReference type="Proteomes" id="UP001156702"/>
    </source>
</evidence>
<dbReference type="Proteomes" id="UP001156702">
    <property type="component" value="Unassembled WGS sequence"/>
</dbReference>
<organism evidence="1 2">
    <name type="scientific">Shinella yambaruensis</name>
    <dbReference type="NCBI Taxonomy" id="415996"/>
    <lineage>
        <taxon>Bacteria</taxon>
        <taxon>Pseudomonadati</taxon>
        <taxon>Pseudomonadota</taxon>
        <taxon>Alphaproteobacteria</taxon>
        <taxon>Hyphomicrobiales</taxon>
        <taxon>Rhizobiaceae</taxon>
        <taxon>Shinella</taxon>
    </lineage>
</organism>
<gene>
    <name evidence="1" type="ORF">GCM10007923_63330</name>
</gene>
<comment type="caution">
    <text evidence="1">The sequence shown here is derived from an EMBL/GenBank/DDBJ whole genome shotgun (WGS) entry which is preliminary data.</text>
</comment>